<dbReference type="InterPro" id="IPR007627">
    <property type="entry name" value="RNA_pol_sigma70_r2"/>
</dbReference>
<sequence>MCSPRVATRWRRAARFSFVMRKLYRPGDRNATADCVPSAAAAKWSPPSPYLISKAQLAAFWKKSAEFHPHPTTVRACSLRGDAVTDADLIRRARAGDRAAVDELLRGHRGQLLAAAQRALPPKLQGRLDASDVVQQTCLSVFQQMPEFVGDDPAQFAAWLRQVHERNIQNAIRDQVRVQKRSLTQEEPWGDRDVAAHQQSTPSQHAARNEEAGRLARVLGALPPDEREVLELRYLEGWTLQQVCDHVGLSKEAVIWRMHKGMQRVRELLKLEDR</sequence>
<dbReference type="InterPro" id="IPR013325">
    <property type="entry name" value="RNA_pol_sigma_r2"/>
</dbReference>
<dbReference type="InterPro" id="IPR014284">
    <property type="entry name" value="RNA_pol_sigma-70_dom"/>
</dbReference>
<dbReference type="Pfam" id="PF04545">
    <property type="entry name" value="Sigma70_r4"/>
    <property type="match status" value="1"/>
</dbReference>
<dbReference type="GO" id="GO:0003677">
    <property type="term" value="F:DNA binding"/>
    <property type="evidence" value="ECO:0007669"/>
    <property type="project" value="UniProtKB-KW"/>
</dbReference>
<dbReference type="AlphaFoldDB" id="A0A7C2P5L5"/>
<evidence type="ECO:0000259" key="7">
    <source>
        <dbReference type="Pfam" id="PF04542"/>
    </source>
</evidence>
<dbReference type="EMBL" id="DSOK01000225">
    <property type="protein sequence ID" value="HEN15335.1"/>
    <property type="molecule type" value="Genomic_DNA"/>
</dbReference>
<evidence type="ECO:0000256" key="5">
    <source>
        <dbReference type="ARBA" id="ARBA00023163"/>
    </source>
</evidence>
<keyword evidence="4" id="KW-0238">DNA-binding</keyword>
<evidence type="ECO:0000256" key="3">
    <source>
        <dbReference type="ARBA" id="ARBA00023082"/>
    </source>
</evidence>
<keyword evidence="2" id="KW-0805">Transcription regulation</keyword>
<proteinExistence type="inferred from homology"/>
<dbReference type="NCBIfam" id="TIGR02937">
    <property type="entry name" value="sigma70-ECF"/>
    <property type="match status" value="1"/>
</dbReference>
<comment type="caution">
    <text evidence="9">The sequence shown here is derived from an EMBL/GenBank/DDBJ whole genome shotgun (WGS) entry which is preliminary data.</text>
</comment>
<dbReference type="SUPFAM" id="SSF88946">
    <property type="entry name" value="Sigma2 domain of RNA polymerase sigma factors"/>
    <property type="match status" value="1"/>
</dbReference>
<dbReference type="PRINTS" id="PR00046">
    <property type="entry name" value="SIGMA70FCT"/>
</dbReference>
<evidence type="ECO:0000259" key="8">
    <source>
        <dbReference type="Pfam" id="PF04545"/>
    </source>
</evidence>
<feature type="domain" description="RNA polymerase sigma-70 region 2" evidence="7">
    <location>
        <begin position="106"/>
        <end position="177"/>
    </location>
</feature>
<dbReference type="GO" id="GO:0006352">
    <property type="term" value="P:DNA-templated transcription initiation"/>
    <property type="evidence" value="ECO:0007669"/>
    <property type="project" value="InterPro"/>
</dbReference>
<dbReference type="PANTHER" id="PTHR43133">
    <property type="entry name" value="RNA POLYMERASE ECF-TYPE SIGMA FACTO"/>
    <property type="match status" value="1"/>
</dbReference>
<dbReference type="PANTHER" id="PTHR43133:SF51">
    <property type="entry name" value="RNA POLYMERASE SIGMA FACTOR"/>
    <property type="match status" value="1"/>
</dbReference>
<dbReference type="Gene3D" id="1.10.1740.10">
    <property type="match status" value="1"/>
</dbReference>
<evidence type="ECO:0000313" key="9">
    <source>
        <dbReference type="EMBL" id="HEN15335.1"/>
    </source>
</evidence>
<feature type="region of interest" description="Disordered" evidence="6">
    <location>
        <begin position="183"/>
        <end position="210"/>
    </location>
</feature>
<dbReference type="Gene3D" id="1.10.10.10">
    <property type="entry name" value="Winged helix-like DNA-binding domain superfamily/Winged helix DNA-binding domain"/>
    <property type="match status" value="1"/>
</dbReference>
<protein>
    <submittedName>
        <fullName evidence="9">Sigma-70 family RNA polymerase sigma factor</fullName>
    </submittedName>
</protein>
<comment type="similarity">
    <text evidence="1">Belongs to the sigma-70 factor family. ECF subfamily.</text>
</comment>
<keyword evidence="3" id="KW-0731">Sigma factor</keyword>
<evidence type="ECO:0000256" key="1">
    <source>
        <dbReference type="ARBA" id="ARBA00010641"/>
    </source>
</evidence>
<dbReference type="CDD" id="cd06171">
    <property type="entry name" value="Sigma70_r4"/>
    <property type="match status" value="1"/>
</dbReference>
<name>A0A7C2P5L5_9PLAN</name>
<dbReference type="SUPFAM" id="SSF88659">
    <property type="entry name" value="Sigma3 and sigma4 domains of RNA polymerase sigma factors"/>
    <property type="match status" value="1"/>
</dbReference>
<evidence type="ECO:0000256" key="6">
    <source>
        <dbReference type="SAM" id="MobiDB-lite"/>
    </source>
</evidence>
<dbReference type="InterPro" id="IPR007630">
    <property type="entry name" value="RNA_pol_sigma70_r4"/>
</dbReference>
<gene>
    <name evidence="9" type="ORF">ENQ76_07695</name>
</gene>
<dbReference type="GO" id="GO:0016987">
    <property type="term" value="F:sigma factor activity"/>
    <property type="evidence" value="ECO:0007669"/>
    <property type="project" value="UniProtKB-KW"/>
</dbReference>
<accession>A0A7C2P5L5</accession>
<evidence type="ECO:0000256" key="2">
    <source>
        <dbReference type="ARBA" id="ARBA00023015"/>
    </source>
</evidence>
<feature type="domain" description="RNA polymerase sigma-70 region 4" evidence="8">
    <location>
        <begin position="219"/>
        <end position="267"/>
    </location>
</feature>
<dbReference type="Pfam" id="PF04542">
    <property type="entry name" value="Sigma70_r2"/>
    <property type="match status" value="1"/>
</dbReference>
<evidence type="ECO:0000256" key="4">
    <source>
        <dbReference type="ARBA" id="ARBA00023125"/>
    </source>
</evidence>
<feature type="compositionally biased region" description="Polar residues" evidence="6">
    <location>
        <begin position="197"/>
        <end position="206"/>
    </location>
</feature>
<keyword evidence="5" id="KW-0804">Transcription</keyword>
<dbReference type="InterPro" id="IPR039425">
    <property type="entry name" value="RNA_pol_sigma-70-like"/>
</dbReference>
<dbReference type="InterPro" id="IPR013324">
    <property type="entry name" value="RNA_pol_sigma_r3/r4-like"/>
</dbReference>
<dbReference type="InterPro" id="IPR036388">
    <property type="entry name" value="WH-like_DNA-bd_sf"/>
</dbReference>
<organism evidence="9">
    <name type="scientific">Schlesneria paludicola</name>
    <dbReference type="NCBI Taxonomy" id="360056"/>
    <lineage>
        <taxon>Bacteria</taxon>
        <taxon>Pseudomonadati</taxon>
        <taxon>Planctomycetota</taxon>
        <taxon>Planctomycetia</taxon>
        <taxon>Planctomycetales</taxon>
        <taxon>Planctomycetaceae</taxon>
        <taxon>Schlesneria</taxon>
    </lineage>
</organism>
<reference evidence="9" key="1">
    <citation type="journal article" date="2020" name="mSystems">
        <title>Genome- and Community-Level Interaction Insights into Carbon Utilization and Element Cycling Functions of Hydrothermarchaeota in Hydrothermal Sediment.</title>
        <authorList>
            <person name="Zhou Z."/>
            <person name="Liu Y."/>
            <person name="Xu W."/>
            <person name="Pan J."/>
            <person name="Luo Z.H."/>
            <person name="Li M."/>
        </authorList>
    </citation>
    <scope>NUCLEOTIDE SEQUENCE [LARGE SCALE GENOMIC DNA]</scope>
    <source>
        <strain evidence="9">SpSt-339</strain>
    </source>
</reference>
<dbReference type="InterPro" id="IPR000943">
    <property type="entry name" value="RNA_pol_sigma70"/>
</dbReference>